<evidence type="ECO:0000313" key="2">
    <source>
        <dbReference type="Proteomes" id="UP001597011"/>
    </source>
</evidence>
<protein>
    <recommendedName>
        <fullName evidence="3">Lipoprotein</fullName>
    </recommendedName>
</protein>
<comment type="caution">
    <text evidence="1">The sequence shown here is derived from an EMBL/GenBank/DDBJ whole genome shotgun (WGS) entry which is preliminary data.</text>
</comment>
<proteinExistence type="predicted"/>
<evidence type="ECO:0000313" key="1">
    <source>
        <dbReference type="EMBL" id="MFD0837134.1"/>
    </source>
</evidence>
<dbReference type="EMBL" id="JBHTIB010000015">
    <property type="protein sequence ID" value="MFD0837134.1"/>
    <property type="molecule type" value="Genomic_DNA"/>
</dbReference>
<dbReference type="Proteomes" id="UP001597011">
    <property type="component" value="Unassembled WGS sequence"/>
</dbReference>
<name>A0ABW3BX93_9FLAO</name>
<reference evidence="2" key="1">
    <citation type="journal article" date="2019" name="Int. J. Syst. Evol. Microbiol.">
        <title>The Global Catalogue of Microorganisms (GCM) 10K type strain sequencing project: providing services to taxonomists for standard genome sequencing and annotation.</title>
        <authorList>
            <consortium name="The Broad Institute Genomics Platform"/>
            <consortium name="The Broad Institute Genome Sequencing Center for Infectious Disease"/>
            <person name="Wu L."/>
            <person name="Ma J."/>
        </authorList>
    </citation>
    <scope>NUCLEOTIDE SEQUENCE [LARGE SCALE GENOMIC DNA]</scope>
    <source>
        <strain evidence="2">CCUG 60529</strain>
    </source>
</reference>
<organism evidence="1 2">
    <name type="scientific">Mariniflexile aquimaris</name>
    <dbReference type="NCBI Taxonomy" id="881009"/>
    <lineage>
        <taxon>Bacteria</taxon>
        <taxon>Pseudomonadati</taxon>
        <taxon>Bacteroidota</taxon>
        <taxon>Flavobacteriia</taxon>
        <taxon>Flavobacteriales</taxon>
        <taxon>Flavobacteriaceae</taxon>
        <taxon>Mariniflexile</taxon>
    </lineage>
</organism>
<dbReference type="RefSeq" id="WP_379943733.1">
    <property type="nucleotide sequence ID" value="NZ_JBHTIB010000015.1"/>
</dbReference>
<accession>A0ABW3BX93</accession>
<keyword evidence="2" id="KW-1185">Reference proteome</keyword>
<sequence length="197" mass="23215">MKNIILYISIIFIFSCKQVNSESKEVSVHINEDGISVEKDSDNSIRYKVTKEDCVFDQETQTDQFLKGIKELENYVWDSDTKTAEIVLNDHWGLTIKRGGCNHFEMSASFIYDRILDLEKEEDKQIIFNQILWISSLLEDFDGNALKDVINKGKVSITKEDNFNFYVNFMDERLYELYFMNFNNEKVTTFAIGYYYD</sequence>
<evidence type="ECO:0008006" key="3">
    <source>
        <dbReference type="Google" id="ProtNLM"/>
    </source>
</evidence>
<gene>
    <name evidence="1" type="ORF">ACFQ0I_15250</name>
</gene>
<dbReference type="PROSITE" id="PS51257">
    <property type="entry name" value="PROKAR_LIPOPROTEIN"/>
    <property type="match status" value="1"/>
</dbReference>